<dbReference type="Proteomes" id="UP000379480">
    <property type="component" value="Unassembled WGS sequence"/>
</dbReference>
<sequence length="43" mass="5027">MDDSQKPHEQGKWNVQTSTTKNQASGFSLRFGCQSFVYCWLRE</sequence>
<organism evidence="1 2">
    <name type="scientific">Pseudomonas fluorescens</name>
    <dbReference type="NCBI Taxonomy" id="294"/>
    <lineage>
        <taxon>Bacteria</taxon>
        <taxon>Pseudomonadati</taxon>
        <taxon>Pseudomonadota</taxon>
        <taxon>Gammaproteobacteria</taxon>
        <taxon>Pseudomonadales</taxon>
        <taxon>Pseudomonadaceae</taxon>
        <taxon>Pseudomonas</taxon>
    </lineage>
</organism>
<dbReference type="EMBL" id="CABVHY010000024">
    <property type="protein sequence ID" value="VVO23838.1"/>
    <property type="molecule type" value="Genomic_DNA"/>
</dbReference>
<evidence type="ECO:0000313" key="2">
    <source>
        <dbReference type="Proteomes" id="UP000379480"/>
    </source>
</evidence>
<proteinExistence type="predicted"/>
<evidence type="ECO:0000313" key="1">
    <source>
        <dbReference type="EMBL" id="VVO23838.1"/>
    </source>
</evidence>
<name>A0A5E7EAV6_PSEFL</name>
<protein>
    <submittedName>
        <fullName evidence="1">Uncharacterized protein</fullName>
    </submittedName>
</protein>
<dbReference type="AlphaFoldDB" id="A0A5E7EAV6"/>
<accession>A0A5E7EAV6</accession>
<gene>
    <name evidence="1" type="ORF">PS723_04430</name>
</gene>
<reference evidence="1 2" key="1">
    <citation type="submission" date="2019-09" db="EMBL/GenBank/DDBJ databases">
        <authorList>
            <person name="Chandra G."/>
            <person name="Truman W A."/>
        </authorList>
    </citation>
    <scope>NUCLEOTIDE SEQUENCE [LARGE SCALE GENOMIC DNA]</scope>
    <source>
        <strain evidence="1">PS723</strain>
    </source>
</reference>